<dbReference type="InterPro" id="IPR053041">
    <property type="entry name" value="Transglut-like_Superfamily_Mod"/>
</dbReference>
<dbReference type="PROSITE" id="PS00478">
    <property type="entry name" value="LIM_DOMAIN_1"/>
    <property type="match status" value="1"/>
</dbReference>
<dbReference type="AlphaFoldDB" id="A0A6P7TJW4"/>
<proteinExistence type="predicted"/>
<name>A0A6P7TJW4_9MOLL</name>
<dbReference type="KEGG" id="osn:115224903"/>
<dbReference type="Proteomes" id="UP000515154">
    <property type="component" value="Linkage group LG26"/>
</dbReference>
<organism evidence="1 2">
    <name type="scientific">Octopus sinensis</name>
    <name type="common">East Asian common octopus</name>
    <dbReference type="NCBI Taxonomy" id="2607531"/>
    <lineage>
        <taxon>Eukaryota</taxon>
        <taxon>Metazoa</taxon>
        <taxon>Spiralia</taxon>
        <taxon>Lophotrochozoa</taxon>
        <taxon>Mollusca</taxon>
        <taxon>Cephalopoda</taxon>
        <taxon>Coleoidea</taxon>
        <taxon>Octopodiformes</taxon>
        <taxon>Octopoda</taxon>
        <taxon>Incirrata</taxon>
        <taxon>Octopodidae</taxon>
        <taxon>Octopus</taxon>
    </lineage>
</organism>
<keyword evidence="1" id="KW-1185">Reference proteome</keyword>
<sequence length="869" mass="100828">MCAALVDRHFHHDDRSASRMGIDICSNKRDTVSHRSGSLQIDPCFRCLKRVYPLERIDVGVLFHRGCFRCRVCNLQLTLRTYHWDQYNEPDIYCVSHVPKLVGTIDSESMGIKSAVNAPRGKNNINEQIRGSIYNPGWEYDANALEFCHHRDLNVQSRPFATYKDFERSGVFAAQNDLEQIQKVEEDLLYSTFRRNREKKIKKLEADLQQEKEKSVMELVNGFERIVSQNSSQSRLEEETKKLEEEYSMKKQSMMKDLLETMTSEERAQVAQLIDKHSQQMLALITEKLSLKQDKKSDSGEGSEEEGVDLTRPPSPRPPEFRKSHLYDSPKVFEQIDNHVYAVAQKEHSTFTELVRDLTRNCHNELEKTRALYRWVTWKDLNKLQIDESVNPDSPYGLLRGIKLGTETYHDLFKRLGSYAGMFCEIIQGYSKGAGYKPGMKVEDSRFRNSWTSINIEGSWQFLNCNWGARHVRAHQNSSENLDQWELSEFNYTCDEFYFITEPEDHIYQHFPDDSRWQLLESPISMAEFLKLPLVKSTFFNYGLRFANHYDSIIITNHGVAIIELKMPVLLGFGYTLVPKSKNGDNAPVEGRTMLRIIGRKAIFTVAPPKPGKFYFTIFAKERWDSDSLQSACSFLVKCPEKEKVQRHSFPLVPFFGPTPSLSDFGLLPISHIDPFIVYEGEDLHFRFEINSFAKISHSLQFQGSTEATNIEDFNRFAFVRFRDETTISYQIRCPVRGFYVFSLFGCDRDVSGEETYDCIFRYLINCKFMSKDRRPLPRACHRWFNCTLLDPQVGDINPDKRITFRVCVPAAVDIAMLIDDTWFHFRESSPGIWEGTVVAGRRACGAKIYAKLNRDKSRFSPLLEFRVK</sequence>
<accession>A0A6P7TJW4</accession>
<reference evidence="2" key="1">
    <citation type="submission" date="2025-08" db="UniProtKB">
        <authorList>
            <consortium name="RefSeq"/>
        </authorList>
    </citation>
    <scope>IDENTIFICATION</scope>
</reference>
<dbReference type="InterPro" id="IPR001781">
    <property type="entry name" value="Znf_LIM"/>
</dbReference>
<protein>
    <submittedName>
        <fullName evidence="2">Hillarin-like isoform X1</fullName>
    </submittedName>
</protein>
<dbReference type="PANTHER" id="PTHR47020">
    <property type="entry name" value="HILLARIN"/>
    <property type="match status" value="1"/>
</dbReference>
<dbReference type="Gene3D" id="2.10.110.10">
    <property type="entry name" value="Cysteine Rich Protein"/>
    <property type="match status" value="1"/>
</dbReference>
<dbReference type="Pfam" id="PF00412">
    <property type="entry name" value="LIM"/>
    <property type="match status" value="1"/>
</dbReference>
<dbReference type="SMART" id="SM00132">
    <property type="entry name" value="LIM"/>
    <property type="match status" value="1"/>
</dbReference>
<dbReference type="Pfam" id="PF23265">
    <property type="entry name" value="Ig-like_KY"/>
    <property type="match status" value="2"/>
</dbReference>
<dbReference type="InterPro" id="IPR056564">
    <property type="entry name" value="Ig-like_KY"/>
</dbReference>
<dbReference type="PANTHER" id="PTHR47020:SF1">
    <property type="entry name" value="HILLARIN"/>
    <property type="match status" value="1"/>
</dbReference>
<gene>
    <name evidence="2" type="primary">LOC115224903</name>
</gene>
<dbReference type="GO" id="GO:0046872">
    <property type="term" value="F:metal ion binding"/>
    <property type="evidence" value="ECO:0007669"/>
    <property type="project" value="UniProtKB-KW"/>
</dbReference>
<evidence type="ECO:0000313" key="2">
    <source>
        <dbReference type="RefSeq" id="XP_029651723.1"/>
    </source>
</evidence>
<dbReference type="RefSeq" id="XP_029651723.1">
    <property type="nucleotide sequence ID" value="XM_029795863.2"/>
</dbReference>
<dbReference type="PROSITE" id="PS50023">
    <property type="entry name" value="LIM_DOMAIN_2"/>
    <property type="match status" value="1"/>
</dbReference>
<evidence type="ECO:0000313" key="1">
    <source>
        <dbReference type="Proteomes" id="UP000515154"/>
    </source>
</evidence>